<proteinExistence type="predicted"/>
<keyword evidence="2" id="KW-1185">Reference proteome</keyword>
<dbReference type="EMBL" id="LXEU01000085">
    <property type="protein sequence ID" value="OAT46231.1"/>
    <property type="molecule type" value="Genomic_DNA"/>
</dbReference>
<protein>
    <submittedName>
        <fullName evidence="1">Uncharacterized protein</fullName>
    </submittedName>
</protein>
<comment type="caution">
    <text evidence="1">The sequence shown here is derived from an EMBL/GenBank/DDBJ whole genome shotgun (WGS) entry which is preliminary data.</text>
</comment>
<accession>A0A1B7JE60</accession>
<gene>
    <name evidence="1" type="ORF">M989_04203</name>
</gene>
<reference evidence="1 2" key="1">
    <citation type="submission" date="2016-04" db="EMBL/GenBank/DDBJ databases">
        <title>ATOL: Assembling a taxonomically balanced genome-scale reconstruction of the evolutionary history of the Enterobacteriaceae.</title>
        <authorList>
            <person name="Plunkett G.III."/>
            <person name="Neeno-Eckwall E.C."/>
            <person name="Glasner J.D."/>
            <person name="Perna N.T."/>
        </authorList>
    </citation>
    <scope>NUCLEOTIDE SEQUENCE [LARGE SCALE GENOMIC DNA]</scope>
    <source>
        <strain evidence="1 2">ATCC 51603</strain>
    </source>
</reference>
<dbReference type="RefSeq" id="WP_064548577.1">
    <property type="nucleotide sequence ID" value="NZ_LXEU01000085.1"/>
</dbReference>
<dbReference type="Proteomes" id="UP000078386">
    <property type="component" value="Unassembled WGS sequence"/>
</dbReference>
<evidence type="ECO:0000313" key="1">
    <source>
        <dbReference type="EMBL" id="OAT46231.1"/>
    </source>
</evidence>
<name>A0A1B7JE60_9ENTR</name>
<organism evidence="1 2">
    <name type="scientific">Kluyvera georgiana ATCC 51603</name>
    <dbReference type="NCBI Taxonomy" id="1354264"/>
    <lineage>
        <taxon>Bacteria</taxon>
        <taxon>Pseudomonadati</taxon>
        <taxon>Pseudomonadota</taxon>
        <taxon>Gammaproteobacteria</taxon>
        <taxon>Enterobacterales</taxon>
        <taxon>Enterobacteriaceae</taxon>
        <taxon>Kluyvera</taxon>
    </lineage>
</organism>
<dbReference type="AlphaFoldDB" id="A0A1B7JE60"/>
<dbReference type="PATRIC" id="fig|1354264.4.peg.4350"/>
<sequence length="146" mass="16544">MAVNKTQQEKNLAQLARIRRKHFSNSSAAADWWDKLTSEWRGVVLHAAGVNSGSDVFKAALSRCSWRELFERLDYRAMIQLRQGISHARVTFEGFGSLRDSDFSRRTAARSEPRKQCNPIHNSEVQMVVAPNAVLTMLAKQQGVQE</sequence>
<evidence type="ECO:0000313" key="2">
    <source>
        <dbReference type="Proteomes" id="UP000078386"/>
    </source>
</evidence>